<gene>
    <name evidence="1" type="ORF">NHX12_017244</name>
</gene>
<keyword evidence="2" id="KW-1185">Reference proteome</keyword>
<evidence type="ECO:0000313" key="1">
    <source>
        <dbReference type="EMBL" id="KAJ3580960.1"/>
    </source>
</evidence>
<reference evidence="1" key="1">
    <citation type="submission" date="2022-07" db="EMBL/GenBank/DDBJ databases">
        <title>Chromosome-level genome of Muraenolepis orangiensis.</title>
        <authorList>
            <person name="Kim J."/>
        </authorList>
    </citation>
    <scope>NUCLEOTIDE SEQUENCE</scope>
    <source>
        <strain evidence="1">KU_S4_2022</strain>
        <tissue evidence="1">Muscle</tissue>
    </source>
</reference>
<dbReference type="AlphaFoldDB" id="A0A9Q0I0J0"/>
<comment type="caution">
    <text evidence="1">The sequence shown here is derived from an EMBL/GenBank/DDBJ whole genome shotgun (WGS) entry which is preliminary data.</text>
</comment>
<organism evidence="1 2">
    <name type="scientific">Muraenolepis orangiensis</name>
    <name type="common">Patagonian moray cod</name>
    <dbReference type="NCBI Taxonomy" id="630683"/>
    <lineage>
        <taxon>Eukaryota</taxon>
        <taxon>Metazoa</taxon>
        <taxon>Chordata</taxon>
        <taxon>Craniata</taxon>
        <taxon>Vertebrata</taxon>
        <taxon>Euteleostomi</taxon>
        <taxon>Actinopterygii</taxon>
        <taxon>Neopterygii</taxon>
        <taxon>Teleostei</taxon>
        <taxon>Neoteleostei</taxon>
        <taxon>Acanthomorphata</taxon>
        <taxon>Zeiogadaria</taxon>
        <taxon>Gadariae</taxon>
        <taxon>Gadiformes</taxon>
        <taxon>Muraenolepidoidei</taxon>
        <taxon>Muraenolepididae</taxon>
        <taxon>Muraenolepis</taxon>
    </lineage>
</organism>
<dbReference type="EMBL" id="JANIIK010004388">
    <property type="protein sequence ID" value="KAJ3580960.1"/>
    <property type="molecule type" value="Genomic_DNA"/>
</dbReference>
<dbReference type="Proteomes" id="UP001148018">
    <property type="component" value="Unassembled WGS sequence"/>
</dbReference>
<evidence type="ECO:0000313" key="2">
    <source>
        <dbReference type="Proteomes" id="UP001148018"/>
    </source>
</evidence>
<name>A0A9Q0I0J0_9TELE</name>
<proteinExistence type="predicted"/>
<accession>A0A9Q0I0J0</accession>
<protein>
    <submittedName>
        <fullName evidence="1">Uncharacterized protein</fullName>
    </submittedName>
</protein>
<sequence length="172" mass="18919">MSPEEMGDMHAAQQAILGFMLIISPEEMGDMHAAQQAILGFMLLMSPEEMGDMHAAQQAILGFMLLMSPEEMGDMHGAQQAILGFMSATRRSSSTLRRNLYLVFLYVSAEKLFWHMYVEPNGVRTSIVAMESCGYSPSTEIQNSASVFALKAVFNVRSLDSSACASSMTDDR</sequence>